<evidence type="ECO:0000313" key="2">
    <source>
        <dbReference type="Proteomes" id="UP000014540"/>
    </source>
</evidence>
<dbReference type="RefSeq" id="WP_016548837.1">
    <property type="nucleotide sequence ID" value="NZ_AKWZ02000004.1"/>
</dbReference>
<organism evidence="1 2">
    <name type="scientific">Leptospira fainei serovar Hurstbridge str. BUT 6</name>
    <dbReference type="NCBI Taxonomy" id="1193011"/>
    <lineage>
        <taxon>Bacteria</taxon>
        <taxon>Pseudomonadati</taxon>
        <taxon>Spirochaetota</taxon>
        <taxon>Spirochaetia</taxon>
        <taxon>Leptospirales</taxon>
        <taxon>Leptospiraceae</taxon>
        <taxon>Leptospira</taxon>
    </lineage>
</organism>
<name>S3W4C2_9LEPT</name>
<evidence type="ECO:0000313" key="1">
    <source>
        <dbReference type="EMBL" id="EPG75127.1"/>
    </source>
</evidence>
<dbReference type="Proteomes" id="UP000014540">
    <property type="component" value="Unassembled WGS sequence"/>
</dbReference>
<accession>S3W4C2</accession>
<evidence type="ECO:0008006" key="3">
    <source>
        <dbReference type="Google" id="ProtNLM"/>
    </source>
</evidence>
<keyword evidence="2" id="KW-1185">Reference proteome</keyword>
<dbReference type="AlphaFoldDB" id="S3W4C2"/>
<proteinExistence type="predicted"/>
<dbReference type="STRING" id="1193011.LEP1GSC058_0158"/>
<dbReference type="NCBIfam" id="NF047459">
    <property type="entry name" value="LA_3150_fam_lipo"/>
    <property type="match status" value="1"/>
</dbReference>
<comment type="caution">
    <text evidence="1">The sequence shown here is derived from an EMBL/GenBank/DDBJ whole genome shotgun (WGS) entry which is preliminary data.</text>
</comment>
<sequence length="149" mass="15506">MKSILIKTLIIALSFGYVGCSNKGKTNDSDYSGLLASILAAPAPDGTKSVVKITQLDSVSWTGVCFDSFTIGNSGVSASGTDFFNATLGALQSAPPLVLEKTSKSTCSTLGFPGGITQRSTDNNFNYKVYYCNPDVGVCTFSAIQAAGF</sequence>
<dbReference type="EMBL" id="AKWZ02000004">
    <property type="protein sequence ID" value="EPG75127.1"/>
    <property type="molecule type" value="Genomic_DNA"/>
</dbReference>
<gene>
    <name evidence="1" type="ORF">LEP1GSC058_0158</name>
</gene>
<protein>
    <recommendedName>
        <fullName evidence="3">Lipoprotein</fullName>
    </recommendedName>
</protein>
<dbReference type="OrthoDB" id="327712at2"/>
<reference evidence="1" key="1">
    <citation type="submission" date="2013-04" db="EMBL/GenBank/DDBJ databases">
        <authorList>
            <person name="Harkins D.M."/>
            <person name="Durkin A.S."/>
            <person name="Selengut J.D."/>
            <person name="Sanka R."/>
            <person name="DePew J."/>
            <person name="Purushe J."/>
            <person name="Ahmed A."/>
            <person name="van der Linden H."/>
            <person name="Goris M.G.A."/>
            <person name="Hartskeerl R.A."/>
            <person name="Vinetz J.M."/>
            <person name="Sutton G.G."/>
            <person name="Nelson W.C."/>
            <person name="Fouts D.E."/>
        </authorList>
    </citation>
    <scope>NUCLEOTIDE SEQUENCE [LARGE SCALE GENOMIC DNA]</scope>
    <source>
        <strain evidence="1">BUT 6</strain>
    </source>
</reference>